<comment type="caution">
    <text evidence="9">The sequence shown here is derived from an EMBL/GenBank/DDBJ whole genome shotgun (WGS) entry which is preliminary data.</text>
</comment>
<dbReference type="GO" id="GO:0004650">
    <property type="term" value="F:polygalacturonase activity"/>
    <property type="evidence" value="ECO:0007669"/>
    <property type="project" value="InterPro"/>
</dbReference>
<dbReference type="Gene3D" id="2.160.20.10">
    <property type="entry name" value="Single-stranded right-handed beta-helix, Pectin lyase-like"/>
    <property type="match status" value="1"/>
</dbReference>
<dbReference type="GO" id="GO:0005975">
    <property type="term" value="P:carbohydrate metabolic process"/>
    <property type="evidence" value="ECO:0007669"/>
    <property type="project" value="InterPro"/>
</dbReference>
<keyword evidence="2" id="KW-0479">Metal-binding</keyword>
<dbReference type="STRING" id="69332.A0A388K106"/>
<name>A0A388K106_CHABU</name>
<dbReference type="Gene3D" id="3.30.2020.30">
    <property type="match status" value="1"/>
</dbReference>
<keyword evidence="4" id="KW-0408">Iron</keyword>
<dbReference type="Pfam" id="PF06155">
    <property type="entry name" value="GBBH-like_N"/>
    <property type="match status" value="1"/>
</dbReference>
<evidence type="ECO:0000259" key="8">
    <source>
        <dbReference type="Pfam" id="PF06155"/>
    </source>
</evidence>
<dbReference type="Proteomes" id="UP000265515">
    <property type="component" value="Unassembled WGS sequence"/>
</dbReference>
<keyword evidence="10" id="KW-1185">Reference proteome</keyword>
<evidence type="ECO:0000256" key="5">
    <source>
        <dbReference type="ARBA" id="ARBA00023295"/>
    </source>
</evidence>
<evidence type="ECO:0000313" key="9">
    <source>
        <dbReference type="EMBL" id="GBG63643.1"/>
    </source>
</evidence>
<evidence type="ECO:0000256" key="2">
    <source>
        <dbReference type="ARBA" id="ARBA00022723"/>
    </source>
</evidence>
<evidence type="ECO:0000256" key="3">
    <source>
        <dbReference type="ARBA" id="ARBA00022801"/>
    </source>
</evidence>
<dbReference type="SUPFAM" id="SSF51126">
    <property type="entry name" value="Pectin lyase-like"/>
    <property type="match status" value="1"/>
</dbReference>
<evidence type="ECO:0000256" key="6">
    <source>
        <dbReference type="RuleBase" id="RU361169"/>
    </source>
</evidence>
<dbReference type="InterPro" id="IPR011050">
    <property type="entry name" value="Pectin_lyase_fold/virulence"/>
</dbReference>
<dbReference type="InterPro" id="IPR000743">
    <property type="entry name" value="Glyco_hydro_28"/>
</dbReference>
<dbReference type="InterPro" id="IPR038492">
    <property type="entry name" value="GBBH-like_N_sf"/>
</dbReference>
<reference evidence="9 10" key="1">
    <citation type="journal article" date="2018" name="Cell">
        <title>The Chara Genome: Secondary Complexity and Implications for Plant Terrestrialization.</title>
        <authorList>
            <person name="Nishiyama T."/>
            <person name="Sakayama H."/>
            <person name="Vries J.D."/>
            <person name="Buschmann H."/>
            <person name="Saint-Marcoux D."/>
            <person name="Ullrich K.K."/>
            <person name="Haas F.B."/>
            <person name="Vanderstraeten L."/>
            <person name="Becker D."/>
            <person name="Lang D."/>
            <person name="Vosolsobe S."/>
            <person name="Rombauts S."/>
            <person name="Wilhelmsson P.K.I."/>
            <person name="Janitza P."/>
            <person name="Kern R."/>
            <person name="Heyl A."/>
            <person name="Rumpler F."/>
            <person name="Villalobos L.I.A.C."/>
            <person name="Clay J.M."/>
            <person name="Skokan R."/>
            <person name="Toyoda A."/>
            <person name="Suzuki Y."/>
            <person name="Kagoshima H."/>
            <person name="Schijlen E."/>
            <person name="Tajeshwar N."/>
            <person name="Catarino B."/>
            <person name="Hetherington A.J."/>
            <person name="Saltykova A."/>
            <person name="Bonnot C."/>
            <person name="Breuninger H."/>
            <person name="Symeonidi A."/>
            <person name="Radhakrishnan G.V."/>
            <person name="Van Nieuwerburgh F."/>
            <person name="Deforce D."/>
            <person name="Chang C."/>
            <person name="Karol K.G."/>
            <person name="Hedrich R."/>
            <person name="Ulvskov P."/>
            <person name="Glockner G."/>
            <person name="Delwiche C.F."/>
            <person name="Petrasek J."/>
            <person name="Van de Peer Y."/>
            <person name="Friml J."/>
            <person name="Beilby M."/>
            <person name="Dolan L."/>
            <person name="Kohara Y."/>
            <person name="Sugano S."/>
            <person name="Fujiyama A."/>
            <person name="Delaux P.-M."/>
            <person name="Quint M."/>
            <person name="TheiBen G."/>
            <person name="Hagemann M."/>
            <person name="Harholt J."/>
            <person name="Dunand C."/>
            <person name="Zachgo S."/>
            <person name="Langdale J."/>
            <person name="Maumus F."/>
            <person name="Straeten D.V.D."/>
            <person name="Gould S.B."/>
            <person name="Rensing S.A."/>
        </authorList>
    </citation>
    <scope>NUCLEOTIDE SEQUENCE [LARGE SCALE GENOMIC DNA]</scope>
    <source>
        <strain evidence="9 10">S276</strain>
    </source>
</reference>
<sequence>MALRVAMIGSASAGRVARCRASFLIGSNYLRSLVGGSGGGAKYDVAAEGGGAGASGEGSKHWPVEIRHQKAEKAIEIEFENGKRFRYPAELLRVESPSADNQRVTASGERRVVAGRRQVSIVSLEPVGNYGLRIVFDDLHDTGIYNWNFLYELGDDKIARIRSYLHRLPGSLKVSSLMLESALHGSWQLCGFQQSGSLRERAQMMPFLFLEAKAADGIEMTSTISQQSQEDCKKCKEKGNDSEGIDEGDVLESEQLDDEEEEEGKEGQLVVRQHLLVKGEQQRVQRVCDIRKYGAVGDGLLYDTEAIQRAIDDCATYGGTVLVPSPKTFLTATLHLRSHVTLHVEQGATILGGHRLDDFPRSRDRWYVVLAENTTGVRITGRGTIDGQAHRFVIRERPEKHVMVSWNETGQCTGPECRPRLIGFLDSVDVLIRDVQLHEPAYWCVHLVRCNGARIVNVSIFGDFNIPNNDGIDVDGSNNTLIEFCRIDTGDDAICPKSTRGPVFNLTAHNCWLRSKSSAVKLGSGSEHNFHGLRFHDLTVVDSHRGLAIQLRDEGDVVDVEFKNIRMSTQYYHPSWWGRAEPIYITSVPRNKRTTKVGRIRDVRFINVTAHSENGIFISGSQGSWIDSLTFCNVSIAIDRWTDFPGGWQDYRPGDYRGLVRHKTVGLFADYVATMALRGVRIVWGNNKQPDWGQTLEITPRRVLKLGLSDVTLLDVVEEHPGNVQRGL</sequence>
<dbReference type="EMBL" id="BFEA01000041">
    <property type="protein sequence ID" value="GBG63643.1"/>
    <property type="molecule type" value="Genomic_DNA"/>
</dbReference>
<dbReference type="InterPro" id="IPR010376">
    <property type="entry name" value="GBBH-like_N"/>
</dbReference>
<dbReference type="GO" id="GO:0046872">
    <property type="term" value="F:metal ion binding"/>
    <property type="evidence" value="ECO:0007669"/>
    <property type="project" value="UniProtKB-KW"/>
</dbReference>
<proteinExistence type="inferred from homology"/>
<feature type="region of interest" description="Disordered" evidence="7">
    <location>
        <begin position="235"/>
        <end position="267"/>
    </location>
</feature>
<feature type="domain" description="Gamma-butyrobetaine hydroxylase-like N-terminal" evidence="8">
    <location>
        <begin position="66"/>
        <end position="151"/>
    </location>
</feature>
<dbReference type="PANTHER" id="PTHR31339:SF0">
    <property type="entry name" value="PECTIN LYASE-LIKE SUPERFAMILY PROTEIN"/>
    <property type="match status" value="1"/>
</dbReference>
<protein>
    <recommendedName>
        <fullName evidence="8">Gamma-butyrobetaine hydroxylase-like N-terminal domain-containing protein</fullName>
    </recommendedName>
</protein>
<organism evidence="9 10">
    <name type="scientific">Chara braunii</name>
    <name type="common">Braun's stonewort</name>
    <dbReference type="NCBI Taxonomy" id="69332"/>
    <lineage>
        <taxon>Eukaryota</taxon>
        <taxon>Viridiplantae</taxon>
        <taxon>Streptophyta</taxon>
        <taxon>Charophyceae</taxon>
        <taxon>Charales</taxon>
        <taxon>Characeae</taxon>
        <taxon>Chara</taxon>
    </lineage>
</organism>
<gene>
    <name evidence="9" type="ORF">CBR_g38954</name>
</gene>
<keyword evidence="5 6" id="KW-0326">Glycosidase</keyword>
<evidence type="ECO:0000256" key="1">
    <source>
        <dbReference type="ARBA" id="ARBA00008834"/>
    </source>
</evidence>
<dbReference type="Pfam" id="PF00295">
    <property type="entry name" value="Glyco_hydro_28"/>
    <property type="match status" value="1"/>
</dbReference>
<evidence type="ECO:0000256" key="4">
    <source>
        <dbReference type="ARBA" id="ARBA00023004"/>
    </source>
</evidence>
<dbReference type="InterPro" id="IPR012334">
    <property type="entry name" value="Pectin_lyas_fold"/>
</dbReference>
<evidence type="ECO:0000313" key="10">
    <source>
        <dbReference type="Proteomes" id="UP000265515"/>
    </source>
</evidence>
<feature type="compositionally biased region" description="Acidic residues" evidence="7">
    <location>
        <begin position="243"/>
        <end position="264"/>
    </location>
</feature>
<dbReference type="AlphaFoldDB" id="A0A388K106"/>
<dbReference type="PANTHER" id="PTHR31339">
    <property type="entry name" value="PECTIN LYASE-RELATED"/>
    <property type="match status" value="1"/>
</dbReference>
<dbReference type="Gramene" id="GBG63643">
    <property type="protein sequence ID" value="GBG63643"/>
    <property type="gene ID" value="CBR_g38954"/>
</dbReference>
<dbReference type="OrthoDB" id="187139at2759"/>
<evidence type="ECO:0000256" key="7">
    <source>
        <dbReference type="SAM" id="MobiDB-lite"/>
    </source>
</evidence>
<comment type="similarity">
    <text evidence="1 6">Belongs to the glycosyl hydrolase 28 family.</text>
</comment>
<keyword evidence="3 6" id="KW-0378">Hydrolase</keyword>
<accession>A0A388K106</accession>
<dbReference type="InterPro" id="IPR051801">
    <property type="entry name" value="GH28_Enzymes"/>
</dbReference>